<evidence type="ECO:0000313" key="15">
    <source>
        <dbReference type="Proteomes" id="UP000009282"/>
    </source>
</evidence>
<dbReference type="CDD" id="cd00798">
    <property type="entry name" value="INT_XerDC_C"/>
    <property type="match status" value="1"/>
</dbReference>
<gene>
    <name evidence="11 14" type="primary">xerD</name>
    <name evidence="14" type="ordered locus">GNIT_0702</name>
</gene>
<dbReference type="Pfam" id="PF00589">
    <property type="entry name" value="Phage_integrase"/>
    <property type="match status" value="1"/>
</dbReference>
<dbReference type="HAMAP" id="MF_01808">
    <property type="entry name" value="Recomb_XerC_XerD"/>
    <property type="match status" value="1"/>
</dbReference>
<sequence>MNLMTEQNQKEKAILSAENEIAINDFISMLWVEKGLSDNTASAYRTDLSKFSLFLQSKSALTSDLVSVRKEDIQAYLTARFEQKLSQRSTSRFLSSSRSFFKYAIAKKWREDNPTQGVSNPKLPSYLPSTLSEKQVDDLLAAPNDDDPINVRDKAMLEVLYATGIRVSELVNLQMNEVSLLQGVIRVMGKGNKERLVPLGEVAIDCLATYLKEWRPQLLSKPSNTIFPSKRGSTMTRQTFWHRIKLHAKQAGIQVHLSPHTLRHAFATHLLNHGADLRVVQMLLGHSDLSTTQIYTHVATERLQSLVKNHHPRG</sequence>
<dbReference type="eggNOG" id="COG4974">
    <property type="taxonomic scope" value="Bacteria"/>
</dbReference>
<dbReference type="InterPro" id="IPR013762">
    <property type="entry name" value="Integrase-like_cat_sf"/>
</dbReference>
<dbReference type="InterPro" id="IPR010998">
    <property type="entry name" value="Integrase_recombinase_N"/>
</dbReference>
<dbReference type="KEGG" id="gni:GNIT_0702"/>
<feature type="active site" evidence="11">
    <location>
        <position position="286"/>
    </location>
</feature>
<keyword evidence="6 11" id="KW-0159">Chromosome partition</keyword>
<dbReference type="EMBL" id="CP003060">
    <property type="protein sequence ID" value="AEP28846.1"/>
    <property type="molecule type" value="Genomic_DNA"/>
</dbReference>
<dbReference type="GO" id="GO:0006313">
    <property type="term" value="P:DNA transposition"/>
    <property type="evidence" value="ECO:0007669"/>
    <property type="project" value="UniProtKB-UniRule"/>
</dbReference>
<keyword evidence="8 11" id="KW-0238">DNA-binding</keyword>
<feature type="active site" evidence="11">
    <location>
        <position position="190"/>
    </location>
</feature>
<comment type="function">
    <text evidence="11">Site-specific tyrosine recombinase, which acts by catalyzing the cutting and rejoining of the recombining DNA molecules. The XerC-XerD complex is essential to convert dimers of the bacterial chromosome into monomers to permit their segregation at cell division. It also contributes to the segregational stability of plasmids.</text>
</comment>
<evidence type="ECO:0000256" key="6">
    <source>
        <dbReference type="ARBA" id="ARBA00022829"/>
    </source>
</evidence>
<dbReference type="InterPro" id="IPR004107">
    <property type="entry name" value="Integrase_SAM-like_N"/>
</dbReference>
<comment type="subcellular location">
    <subcellularLocation>
        <location evidence="1 11">Cytoplasm</location>
    </subcellularLocation>
</comment>
<keyword evidence="7 11" id="KW-0229">DNA integration</keyword>
<dbReference type="PROSITE" id="PS51898">
    <property type="entry name" value="TYR_RECOMBINASE"/>
    <property type="match status" value="1"/>
</dbReference>
<dbReference type="PROSITE" id="PS51900">
    <property type="entry name" value="CB"/>
    <property type="match status" value="1"/>
</dbReference>
<dbReference type="GO" id="GO:0007059">
    <property type="term" value="P:chromosome segregation"/>
    <property type="evidence" value="ECO:0007669"/>
    <property type="project" value="UniProtKB-UniRule"/>
</dbReference>
<keyword evidence="10 11" id="KW-0131">Cell cycle</keyword>
<dbReference type="STRING" id="1085623.GNIT_0702"/>
<evidence type="ECO:0000256" key="1">
    <source>
        <dbReference type="ARBA" id="ARBA00004496"/>
    </source>
</evidence>
<dbReference type="Gene3D" id="1.10.150.130">
    <property type="match status" value="1"/>
</dbReference>
<evidence type="ECO:0000256" key="2">
    <source>
        <dbReference type="ARBA" id="ARBA00010450"/>
    </source>
</evidence>
<keyword evidence="5 11" id="KW-0132">Cell division</keyword>
<dbReference type="Gene3D" id="1.10.443.10">
    <property type="entry name" value="Intergrase catalytic core"/>
    <property type="match status" value="1"/>
</dbReference>
<evidence type="ECO:0000256" key="4">
    <source>
        <dbReference type="ARBA" id="ARBA00022490"/>
    </source>
</evidence>
<comment type="subunit">
    <text evidence="11">Forms a cyclic heterotetrameric complex composed of two molecules of XerC and two molecules of XerD.</text>
</comment>
<feature type="domain" description="Tyr recombinase" evidence="12">
    <location>
        <begin position="126"/>
        <end position="308"/>
    </location>
</feature>
<evidence type="ECO:0000256" key="5">
    <source>
        <dbReference type="ARBA" id="ARBA00022618"/>
    </source>
</evidence>
<protein>
    <recommendedName>
        <fullName evidence="3 11">Tyrosine recombinase XerD</fullName>
    </recommendedName>
</protein>
<dbReference type="InterPro" id="IPR011932">
    <property type="entry name" value="Recomb_XerD"/>
</dbReference>
<evidence type="ECO:0000259" key="12">
    <source>
        <dbReference type="PROSITE" id="PS51898"/>
    </source>
</evidence>
<dbReference type="PANTHER" id="PTHR30349:SF90">
    <property type="entry name" value="TYROSINE RECOMBINASE XERD"/>
    <property type="match status" value="1"/>
</dbReference>
<dbReference type="RefSeq" id="WP_014107721.1">
    <property type="nucleotide sequence ID" value="NC_016041.1"/>
</dbReference>
<evidence type="ECO:0000256" key="7">
    <source>
        <dbReference type="ARBA" id="ARBA00022908"/>
    </source>
</evidence>
<dbReference type="GO" id="GO:0009037">
    <property type="term" value="F:tyrosine-based site-specific recombinase activity"/>
    <property type="evidence" value="ECO:0007669"/>
    <property type="project" value="UniProtKB-UniRule"/>
</dbReference>
<dbReference type="HAMAP" id="MF_01807">
    <property type="entry name" value="Recomb_XerD"/>
    <property type="match status" value="1"/>
</dbReference>
<dbReference type="Proteomes" id="UP000009282">
    <property type="component" value="Chromosome"/>
</dbReference>
<reference evidence="14 15" key="1">
    <citation type="journal article" date="2011" name="J. Bacteriol.">
        <title>Complete genome sequence of seawater bacterium Glaciecola nitratireducens FR1064T.</title>
        <authorList>
            <person name="Bian F."/>
            <person name="Qin Q.L."/>
            <person name="Xie B.B."/>
            <person name="Shu Y.L."/>
            <person name="Zhang X.Y."/>
            <person name="Yu Y."/>
            <person name="Chen B."/>
            <person name="Chen X.L."/>
            <person name="Zhou B.C."/>
            <person name="Zhang Y.Z."/>
        </authorList>
    </citation>
    <scope>NUCLEOTIDE SEQUENCE [LARGE SCALE GENOMIC DNA]</scope>
    <source>
        <strain evidence="15">JCM 12485 / KCTC 12276 / FR1064</strain>
    </source>
</reference>
<dbReference type="InterPro" id="IPR023009">
    <property type="entry name" value="Tyrosine_recombinase_XerC/XerD"/>
</dbReference>
<dbReference type="InterPro" id="IPR044068">
    <property type="entry name" value="CB"/>
</dbReference>
<feature type="active site" description="O-(3'-phospho-DNA)-tyrosine intermediate" evidence="11">
    <location>
        <position position="295"/>
    </location>
</feature>
<dbReference type="GO" id="GO:0005737">
    <property type="term" value="C:cytoplasm"/>
    <property type="evidence" value="ECO:0007669"/>
    <property type="project" value="UniProtKB-SubCell"/>
</dbReference>
<evidence type="ECO:0000256" key="11">
    <source>
        <dbReference type="HAMAP-Rule" id="MF_01807"/>
    </source>
</evidence>
<keyword evidence="4 11" id="KW-0963">Cytoplasm</keyword>
<dbReference type="HOGENOM" id="CLU_027562_9_0_6"/>
<dbReference type="InterPro" id="IPR011010">
    <property type="entry name" value="DNA_brk_join_enz"/>
</dbReference>
<evidence type="ECO:0000256" key="3">
    <source>
        <dbReference type="ARBA" id="ARBA00015810"/>
    </source>
</evidence>
<organism evidence="14 15">
    <name type="scientific">Glaciecola nitratireducens (strain JCM 12485 / KCTC 12276 / FR1064)</name>
    <dbReference type="NCBI Taxonomy" id="1085623"/>
    <lineage>
        <taxon>Bacteria</taxon>
        <taxon>Pseudomonadati</taxon>
        <taxon>Pseudomonadota</taxon>
        <taxon>Gammaproteobacteria</taxon>
        <taxon>Alteromonadales</taxon>
        <taxon>Alteromonadaceae</taxon>
        <taxon>Brumicola</taxon>
    </lineage>
</organism>
<feature type="active site" evidence="11">
    <location>
        <position position="166"/>
    </location>
</feature>
<dbReference type="Pfam" id="PF02899">
    <property type="entry name" value="Phage_int_SAM_1"/>
    <property type="match status" value="1"/>
</dbReference>
<dbReference type="GO" id="GO:0051301">
    <property type="term" value="P:cell division"/>
    <property type="evidence" value="ECO:0007669"/>
    <property type="project" value="UniProtKB-KW"/>
</dbReference>
<name>G4QFR1_GLANF</name>
<dbReference type="SUPFAM" id="SSF56349">
    <property type="entry name" value="DNA breaking-rejoining enzymes"/>
    <property type="match status" value="1"/>
</dbReference>
<feature type="domain" description="Core-binding (CB)" evidence="13">
    <location>
        <begin position="17"/>
        <end position="105"/>
    </location>
</feature>
<keyword evidence="15" id="KW-1185">Reference proteome</keyword>
<evidence type="ECO:0000256" key="10">
    <source>
        <dbReference type="ARBA" id="ARBA00023306"/>
    </source>
</evidence>
<dbReference type="NCBIfam" id="NF001399">
    <property type="entry name" value="PRK00283.1"/>
    <property type="match status" value="1"/>
</dbReference>
<comment type="similarity">
    <text evidence="2 11">Belongs to the 'phage' integrase family. XerD subfamily.</text>
</comment>
<dbReference type="GO" id="GO:0003677">
    <property type="term" value="F:DNA binding"/>
    <property type="evidence" value="ECO:0007669"/>
    <property type="project" value="UniProtKB-UniRule"/>
</dbReference>
<dbReference type="NCBIfam" id="TIGR02225">
    <property type="entry name" value="recomb_XerD"/>
    <property type="match status" value="1"/>
</dbReference>
<dbReference type="InterPro" id="IPR002104">
    <property type="entry name" value="Integrase_catalytic"/>
</dbReference>
<evidence type="ECO:0000313" key="14">
    <source>
        <dbReference type="EMBL" id="AEP28846.1"/>
    </source>
</evidence>
<keyword evidence="9 11" id="KW-0233">DNA recombination</keyword>
<proteinExistence type="inferred from homology"/>
<dbReference type="NCBIfam" id="NF040815">
    <property type="entry name" value="recomb_XerA_Arch"/>
    <property type="match status" value="1"/>
</dbReference>
<evidence type="ECO:0000256" key="9">
    <source>
        <dbReference type="ARBA" id="ARBA00023172"/>
    </source>
</evidence>
<feature type="active site" evidence="11">
    <location>
        <position position="260"/>
    </location>
</feature>
<evidence type="ECO:0000256" key="8">
    <source>
        <dbReference type="ARBA" id="ARBA00023125"/>
    </source>
</evidence>
<dbReference type="PANTHER" id="PTHR30349">
    <property type="entry name" value="PHAGE INTEGRASE-RELATED"/>
    <property type="match status" value="1"/>
</dbReference>
<dbReference type="AlphaFoldDB" id="G4QFR1"/>
<accession>G4QFR1</accession>
<dbReference type="InterPro" id="IPR050090">
    <property type="entry name" value="Tyrosine_recombinase_XerCD"/>
</dbReference>
<evidence type="ECO:0000259" key="13">
    <source>
        <dbReference type="PROSITE" id="PS51900"/>
    </source>
</evidence>
<feature type="active site" evidence="11">
    <location>
        <position position="263"/>
    </location>
</feature>